<dbReference type="PANTHER" id="PTHR45982">
    <property type="entry name" value="REGULATOR OF CHROMOSOME CONDENSATION"/>
    <property type="match status" value="1"/>
</dbReference>
<evidence type="ECO:0000313" key="6">
    <source>
        <dbReference type="Proteomes" id="UP001381693"/>
    </source>
</evidence>
<dbReference type="PRINTS" id="PR00633">
    <property type="entry name" value="RCCNDNSATION"/>
</dbReference>
<feature type="repeat" description="RCC1" evidence="3">
    <location>
        <begin position="389"/>
        <end position="443"/>
    </location>
</feature>
<dbReference type="PROSITE" id="PS50012">
    <property type="entry name" value="RCC1_3"/>
    <property type="match status" value="7"/>
</dbReference>
<dbReference type="GO" id="GO:0005085">
    <property type="term" value="F:guanyl-nucleotide exchange factor activity"/>
    <property type="evidence" value="ECO:0007669"/>
    <property type="project" value="TreeGrafter"/>
</dbReference>
<dbReference type="EMBL" id="JAXCGZ010007578">
    <property type="protein sequence ID" value="KAK7079130.1"/>
    <property type="molecule type" value="Genomic_DNA"/>
</dbReference>
<sequence>MVHVRSADSTESKAIKMNGDIPHKLVTKTRGRKRAAVSEKTGESKKSRVTLEIPDVEEGVVLTVGMGDVGQLGLGEDIQEKTRPALVPDLKNIVAIAAGGLHTVCLDKTGKVHTWGCNDEGSLGRQTSSEEENFISGNVKIDGKVVQIAAGDSVTAALTDDGRVFAWGCFRDNCGPLGLLEEGNIQTTPAQLLRDIPITKIATGNNHLALLSHDGHIYTCGCGESGQLGRIAEVFAHRNSRNRRGIATLLEPLPLKVYSHRKIVLFDDVWAGGMTTFAKARKTGDIYAFGLNNYNQLGDEDTNMRFQPSLMNNFSGKSWIQISGGQHHSLALSDNGIVHSMGRREYGRLGMGDIKEDIKKPTPVPALEDKKSVCVSAGECVSIVVMESGDAYGFGMGTNNQLSQGDDDSDHLVPIKLSGKQLTERKVVAAFAGGQHTVLLAVPK</sequence>
<name>A0AAN8XHM4_HALRR</name>
<dbReference type="InterPro" id="IPR000408">
    <property type="entry name" value="Reg_chr_condens"/>
</dbReference>
<feature type="repeat" description="RCC1" evidence="3">
    <location>
        <begin position="110"/>
        <end position="161"/>
    </location>
</feature>
<evidence type="ECO:0000256" key="3">
    <source>
        <dbReference type="PROSITE-ProRule" id="PRU00235"/>
    </source>
</evidence>
<feature type="repeat" description="RCC1" evidence="3">
    <location>
        <begin position="284"/>
        <end position="335"/>
    </location>
</feature>
<organism evidence="5 6">
    <name type="scientific">Halocaridina rubra</name>
    <name type="common">Hawaiian red shrimp</name>
    <dbReference type="NCBI Taxonomy" id="373956"/>
    <lineage>
        <taxon>Eukaryota</taxon>
        <taxon>Metazoa</taxon>
        <taxon>Ecdysozoa</taxon>
        <taxon>Arthropoda</taxon>
        <taxon>Crustacea</taxon>
        <taxon>Multicrustacea</taxon>
        <taxon>Malacostraca</taxon>
        <taxon>Eumalacostraca</taxon>
        <taxon>Eucarida</taxon>
        <taxon>Decapoda</taxon>
        <taxon>Pleocyemata</taxon>
        <taxon>Caridea</taxon>
        <taxon>Atyoidea</taxon>
        <taxon>Atyidae</taxon>
        <taxon>Halocaridina</taxon>
    </lineage>
</organism>
<reference evidence="5 6" key="1">
    <citation type="submission" date="2023-11" db="EMBL/GenBank/DDBJ databases">
        <title>Halocaridina rubra genome assembly.</title>
        <authorList>
            <person name="Smith C."/>
        </authorList>
    </citation>
    <scope>NUCLEOTIDE SEQUENCE [LARGE SCALE GENOMIC DNA]</scope>
    <source>
        <strain evidence="5">EP-1</strain>
        <tissue evidence="5">Whole</tissue>
    </source>
</reference>
<keyword evidence="6" id="KW-1185">Reference proteome</keyword>
<feature type="repeat" description="RCC1" evidence="3">
    <location>
        <begin position="336"/>
        <end position="388"/>
    </location>
</feature>
<feature type="repeat" description="RCC1" evidence="3">
    <location>
        <begin position="59"/>
        <end position="109"/>
    </location>
</feature>
<accession>A0AAN8XHM4</accession>
<evidence type="ECO:0000256" key="1">
    <source>
        <dbReference type="ARBA" id="ARBA00022658"/>
    </source>
</evidence>
<dbReference type="Pfam" id="PF25390">
    <property type="entry name" value="WD40_RLD"/>
    <property type="match status" value="1"/>
</dbReference>
<evidence type="ECO:0000313" key="5">
    <source>
        <dbReference type="EMBL" id="KAK7079130.1"/>
    </source>
</evidence>
<dbReference type="SUPFAM" id="SSF50985">
    <property type="entry name" value="RCC1/BLIP-II"/>
    <property type="match status" value="1"/>
</dbReference>
<feature type="repeat" description="RCC1" evidence="3">
    <location>
        <begin position="215"/>
        <end position="282"/>
    </location>
</feature>
<dbReference type="InterPro" id="IPR058923">
    <property type="entry name" value="RCC1-like_dom"/>
</dbReference>
<dbReference type="InterPro" id="IPR009091">
    <property type="entry name" value="RCC1/BLIP-II"/>
</dbReference>
<feature type="domain" description="RCC1-like" evidence="4">
    <location>
        <begin position="61"/>
        <end position="439"/>
    </location>
</feature>
<dbReference type="GO" id="GO:0005737">
    <property type="term" value="C:cytoplasm"/>
    <property type="evidence" value="ECO:0007669"/>
    <property type="project" value="TreeGrafter"/>
</dbReference>
<dbReference type="PROSITE" id="PS00626">
    <property type="entry name" value="RCC1_2"/>
    <property type="match status" value="3"/>
</dbReference>
<keyword evidence="2" id="KW-0677">Repeat</keyword>
<comment type="caution">
    <text evidence="5">The sequence shown here is derived from an EMBL/GenBank/DDBJ whole genome shotgun (WGS) entry which is preliminary data.</text>
</comment>
<dbReference type="Proteomes" id="UP001381693">
    <property type="component" value="Unassembled WGS sequence"/>
</dbReference>
<protein>
    <submittedName>
        <fullName evidence="5">Regulator of chromosome condensation</fullName>
    </submittedName>
</protein>
<dbReference type="PANTHER" id="PTHR45982:SF1">
    <property type="entry name" value="REGULATOR OF CHROMOSOME CONDENSATION"/>
    <property type="match status" value="1"/>
</dbReference>
<feature type="repeat" description="RCC1" evidence="3">
    <location>
        <begin position="162"/>
        <end position="214"/>
    </location>
</feature>
<keyword evidence="1" id="KW-0344">Guanine-nucleotide releasing factor</keyword>
<proteinExistence type="predicted"/>
<evidence type="ECO:0000256" key="2">
    <source>
        <dbReference type="ARBA" id="ARBA00022737"/>
    </source>
</evidence>
<dbReference type="Gene3D" id="2.130.10.30">
    <property type="entry name" value="Regulator of chromosome condensation 1/beta-lactamase-inhibitor protein II"/>
    <property type="match status" value="1"/>
</dbReference>
<gene>
    <name evidence="5" type="primary">RCC1</name>
    <name evidence="5" type="ORF">SK128_001133</name>
</gene>
<evidence type="ECO:0000259" key="4">
    <source>
        <dbReference type="Pfam" id="PF25390"/>
    </source>
</evidence>
<dbReference type="AlphaFoldDB" id="A0AAN8XHM4"/>
<dbReference type="InterPro" id="IPR051553">
    <property type="entry name" value="Ran_GTPase-activating"/>
</dbReference>